<dbReference type="HOGENOM" id="CLU_1888813_0_0_1"/>
<evidence type="ECO:0000256" key="1">
    <source>
        <dbReference type="ARBA" id="ARBA00005995"/>
    </source>
</evidence>
<gene>
    <name evidence="3" type="ordered locus">MTR_1g087430</name>
</gene>
<dbReference type="Gene3D" id="3.50.50.60">
    <property type="entry name" value="FAD/NAD(P)-binding domain"/>
    <property type="match status" value="1"/>
</dbReference>
<name>G7IM95_MEDTR</name>
<dbReference type="EMBL" id="CM001217">
    <property type="protein sequence ID" value="AES61688.1"/>
    <property type="molecule type" value="Genomic_DNA"/>
</dbReference>
<dbReference type="InterPro" id="IPR002937">
    <property type="entry name" value="Amino_oxidase"/>
</dbReference>
<dbReference type="PaxDb" id="3880-AES61688"/>
<dbReference type="Pfam" id="PF01593">
    <property type="entry name" value="Amino_oxidase"/>
    <property type="match status" value="1"/>
</dbReference>
<dbReference type="STRING" id="3880.G7IM95"/>
<evidence type="ECO:0000259" key="2">
    <source>
        <dbReference type="Pfam" id="PF01593"/>
    </source>
</evidence>
<dbReference type="GO" id="GO:0016491">
    <property type="term" value="F:oxidoreductase activity"/>
    <property type="evidence" value="ECO:0007669"/>
    <property type="project" value="InterPro"/>
</dbReference>
<sequence length="135" mass="15424">MKESKLYSYDEDLMDGELYEKNLVGNLNKNHILDPWRGSVRVWLTKGQIREFFPEMMEGIVVVIGVVLVGFSAERQLLSFDCKVVVLEGRNHPGGRVYTQRMGSEAVLAQQLSIPLHKVRINFSLYKLNGEPVDK</sequence>
<dbReference type="AlphaFoldDB" id="G7IM95"/>
<reference evidence="3 5" key="2">
    <citation type="journal article" date="2014" name="BMC Genomics">
        <title>An improved genome release (version Mt4.0) for the model legume Medicago truncatula.</title>
        <authorList>
            <person name="Tang H."/>
            <person name="Krishnakumar V."/>
            <person name="Bidwell S."/>
            <person name="Rosen B."/>
            <person name="Chan A."/>
            <person name="Zhou S."/>
            <person name="Gentzbittel L."/>
            <person name="Childs K.L."/>
            <person name="Yandell M."/>
            <person name="Gundlach H."/>
            <person name="Mayer K.F."/>
            <person name="Schwartz D.C."/>
            <person name="Town C.D."/>
        </authorList>
    </citation>
    <scope>GENOME REANNOTATION</scope>
    <source>
        <strain evidence="4 5">cv. Jemalong A17</strain>
    </source>
</reference>
<dbReference type="EnsemblPlants" id="AES61688">
    <property type="protein sequence ID" value="AES61688"/>
    <property type="gene ID" value="MTR_1g087430"/>
</dbReference>
<protein>
    <submittedName>
        <fullName evidence="3">Flavin containing amine oxidase</fullName>
    </submittedName>
</protein>
<evidence type="ECO:0000313" key="5">
    <source>
        <dbReference type="Proteomes" id="UP000002051"/>
    </source>
</evidence>
<evidence type="ECO:0000313" key="4">
    <source>
        <dbReference type="EnsemblPlants" id="AES61688"/>
    </source>
</evidence>
<organism evidence="3 5">
    <name type="scientific">Medicago truncatula</name>
    <name type="common">Barrel medic</name>
    <name type="synonym">Medicago tribuloides</name>
    <dbReference type="NCBI Taxonomy" id="3880"/>
    <lineage>
        <taxon>Eukaryota</taxon>
        <taxon>Viridiplantae</taxon>
        <taxon>Streptophyta</taxon>
        <taxon>Embryophyta</taxon>
        <taxon>Tracheophyta</taxon>
        <taxon>Spermatophyta</taxon>
        <taxon>Magnoliopsida</taxon>
        <taxon>eudicotyledons</taxon>
        <taxon>Gunneridae</taxon>
        <taxon>Pentapetalae</taxon>
        <taxon>rosids</taxon>
        <taxon>fabids</taxon>
        <taxon>Fabales</taxon>
        <taxon>Fabaceae</taxon>
        <taxon>Papilionoideae</taxon>
        <taxon>50 kb inversion clade</taxon>
        <taxon>NPAAA clade</taxon>
        <taxon>Hologalegina</taxon>
        <taxon>IRL clade</taxon>
        <taxon>Trifolieae</taxon>
        <taxon>Medicago</taxon>
    </lineage>
</organism>
<evidence type="ECO:0000313" key="3">
    <source>
        <dbReference type="EMBL" id="AES61688.1"/>
    </source>
</evidence>
<reference evidence="4" key="3">
    <citation type="submission" date="2015-04" db="UniProtKB">
        <authorList>
            <consortium name="EnsemblPlants"/>
        </authorList>
    </citation>
    <scope>IDENTIFICATION</scope>
    <source>
        <strain evidence="4">cv. Jemalong A17</strain>
    </source>
</reference>
<dbReference type="InterPro" id="IPR036188">
    <property type="entry name" value="FAD/NAD-bd_sf"/>
</dbReference>
<dbReference type="eggNOG" id="KOG0029">
    <property type="taxonomic scope" value="Eukaryota"/>
</dbReference>
<feature type="domain" description="Amine oxidase" evidence="2">
    <location>
        <begin position="72"/>
        <end position="103"/>
    </location>
</feature>
<dbReference type="SUPFAM" id="SSF51905">
    <property type="entry name" value="FAD/NAD(P)-binding domain"/>
    <property type="match status" value="1"/>
</dbReference>
<accession>G7IM95</accession>
<comment type="similarity">
    <text evidence="1">Belongs to the flavin monoamine oxidase family.</text>
</comment>
<dbReference type="PANTHER" id="PTHR10742">
    <property type="entry name" value="FLAVIN MONOAMINE OXIDASE"/>
    <property type="match status" value="1"/>
</dbReference>
<proteinExistence type="inferred from homology"/>
<dbReference type="PANTHER" id="PTHR10742:SF373">
    <property type="entry name" value="LYSINE-SPECIFIC HISTONE DEMETHYLASE 1 HOMOLOG 2"/>
    <property type="match status" value="1"/>
</dbReference>
<keyword evidence="5" id="KW-1185">Reference proteome</keyword>
<dbReference type="InterPro" id="IPR050281">
    <property type="entry name" value="Flavin_monoamine_oxidase"/>
</dbReference>
<reference evidence="3 5" key="1">
    <citation type="journal article" date="2011" name="Nature">
        <title>The Medicago genome provides insight into the evolution of rhizobial symbioses.</title>
        <authorList>
            <person name="Young N.D."/>
            <person name="Debelle F."/>
            <person name="Oldroyd G.E."/>
            <person name="Geurts R."/>
            <person name="Cannon S.B."/>
            <person name="Udvardi M.K."/>
            <person name="Benedito V.A."/>
            <person name="Mayer K.F."/>
            <person name="Gouzy J."/>
            <person name="Schoof H."/>
            <person name="Van de Peer Y."/>
            <person name="Proost S."/>
            <person name="Cook D.R."/>
            <person name="Meyers B.C."/>
            <person name="Spannagl M."/>
            <person name="Cheung F."/>
            <person name="De Mita S."/>
            <person name="Krishnakumar V."/>
            <person name="Gundlach H."/>
            <person name="Zhou S."/>
            <person name="Mudge J."/>
            <person name="Bharti A.K."/>
            <person name="Murray J.D."/>
            <person name="Naoumkina M.A."/>
            <person name="Rosen B."/>
            <person name="Silverstein K.A."/>
            <person name="Tang H."/>
            <person name="Rombauts S."/>
            <person name="Zhao P.X."/>
            <person name="Zhou P."/>
            <person name="Barbe V."/>
            <person name="Bardou P."/>
            <person name="Bechner M."/>
            <person name="Bellec A."/>
            <person name="Berger A."/>
            <person name="Berges H."/>
            <person name="Bidwell S."/>
            <person name="Bisseling T."/>
            <person name="Choisne N."/>
            <person name="Couloux A."/>
            <person name="Denny R."/>
            <person name="Deshpande S."/>
            <person name="Dai X."/>
            <person name="Doyle J.J."/>
            <person name="Dudez A.M."/>
            <person name="Farmer A.D."/>
            <person name="Fouteau S."/>
            <person name="Franken C."/>
            <person name="Gibelin C."/>
            <person name="Gish J."/>
            <person name="Goldstein S."/>
            <person name="Gonzalez A.J."/>
            <person name="Green P.J."/>
            <person name="Hallab A."/>
            <person name="Hartog M."/>
            <person name="Hua A."/>
            <person name="Humphray S.J."/>
            <person name="Jeong D.H."/>
            <person name="Jing Y."/>
            <person name="Jocker A."/>
            <person name="Kenton S.M."/>
            <person name="Kim D.J."/>
            <person name="Klee K."/>
            <person name="Lai H."/>
            <person name="Lang C."/>
            <person name="Lin S."/>
            <person name="Macmil S.L."/>
            <person name="Magdelenat G."/>
            <person name="Matthews L."/>
            <person name="McCorrison J."/>
            <person name="Monaghan E.L."/>
            <person name="Mun J.H."/>
            <person name="Najar F.Z."/>
            <person name="Nicholson C."/>
            <person name="Noirot C."/>
            <person name="O'Bleness M."/>
            <person name="Paule C.R."/>
            <person name="Poulain J."/>
            <person name="Prion F."/>
            <person name="Qin B."/>
            <person name="Qu C."/>
            <person name="Retzel E.F."/>
            <person name="Riddle C."/>
            <person name="Sallet E."/>
            <person name="Samain S."/>
            <person name="Samson N."/>
            <person name="Sanders I."/>
            <person name="Saurat O."/>
            <person name="Scarpelli C."/>
            <person name="Schiex T."/>
            <person name="Segurens B."/>
            <person name="Severin A.J."/>
            <person name="Sherrier D.J."/>
            <person name="Shi R."/>
            <person name="Sims S."/>
            <person name="Singer S.R."/>
            <person name="Sinharoy S."/>
            <person name="Sterck L."/>
            <person name="Viollet A."/>
            <person name="Wang B.B."/>
            <person name="Wang K."/>
            <person name="Wang M."/>
            <person name="Wang X."/>
            <person name="Warfsmann J."/>
            <person name="Weissenbach J."/>
            <person name="White D.D."/>
            <person name="White J.D."/>
            <person name="Wiley G.B."/>
            <person name="Wincker P."/>
            <person name="Xing Y."/>
            <person name="Yang L."/>
            <person name="Yao Z."/>
            <person name="Ying F."/>
            <person name="Zhai J."/>
            <person name="Zhou L."/>
            <person name="Zuber A."/>
            <person name="Denarie J."/>
            <person name="Dixon R.A."/>
            <person name="May G.D."/>
            <person name="Schwartz D.C."/>
            <person name="Rogers J."/>
            <person name="Quetier F."/>
            <person name="Town C.D."/>
            <person name="Roe B.A."/>
        </authorList>
    </citation>
    <scope>NUCLEOTIDE SEQUENCE [LARGE SCALE GENOMIC DNA]</scope>
    <source>
        <strain evidence="3">A17</strain>
        <strain evidence="4 5">cv. Jemalong A17</strain>
    </source>
</reference>
<dbReference type="Proteomes" id="UP000002051">
    <property type="component" value="Unassembled WGS sequence"/>
</dbReference>